<dbReference type="Gene3D" id="3.30.1240.10">
    <property type="match status" value="1"/>
</dbReference>
<dbReference type="GO" id="GO:0016791">
    <property type="term" value="F:phosphatase activity"/>
    <property type="evidence" value="ECO:0007669"/>
    <property type="project" value="TreeGrafter"/>
</dbReference>
<dbReference type="STRING" id="479433.Caci_1954"/>
<dbReference type="Gene3D" id="3.40.50.1000">
    <property type="entry name" value="HAD superfamily/HAD-like"/>
    <property type="match status" value="1"/>
</dbReference>
<keyword evidence="2" id="KW-1185">Reference proteome</keyword>
<dbReference type="InParanoid" id="C7QEI3"/>
<dbReference type="RefSeq" id="WP_012786167.1">
    <property type="nucleotide sequence ID" value="NC_013131.1"/>
</dbReference>
<proteinExistence type="predicted"/>
<keyword evidence="1" id="KW-0378">Hydrolase</keyword>
<reference evidence="1 2" key="1">
    <citation type="journal article" date="2009" name="Stand. Genomic Sci.">
        <title>Complete genome sequence of Catenulispora acidiphila type strain (ID 139908).</title>
        <authorList>
            <person name="Copeland A."/>
            <person name="Lapidus A."/>
            <person name="Glavina Del Rio T."/>
            <person name="Nolan M."/>
            <person name="Lucas S."/>
            <person name="Chen F."/>
            <person name="Tice H."/>
            <person name="Cheng J.F."/>
            <person name="Bruce D."/>
            <person name="Goodwin L."/>
            <person name="Pitluck S."/>
            <person name="Mikhailova N."/>
            <person name="Pati A."/>
            <person name="Ivanova N."/>
            <person name="Mavromatis K."/>
            <person name="Chen A."/>
            <person name="Palaniappan K."/>
            <person name="Chain P."/>
            <person name="Land M."/>
            <person name="Hauser L."/>
            <person name="Chang Y.J."/>
            <person name="Jeffries C.D."/>
            <person name="Chertkov O."/>
            <person name="Brettin T."/>
            <person name="Detter J.C."/>
            <person name="Han C."/>
            <person name="Ali Z."/>
            <person name="Tindall B.J."/>
            <person name="Goker M."/>
            <person name="Bristow J."/>
            <person name="Eisen J.A."/>
            <person name="Markowitz V."/>
            <person name="Hugenholtz P."/>
            <person name="Kyrpides N.C."/>
            <person name="Klenk H.P."/>
        </authorList>
    </citation>
    <scope>NUCLEOTIDE SEQUENCE [LARGE SCALE GENOMIC DNA]</scope>
    <source>
        <strain evidence="2">DSM 44928 / JCM 14897 / NBRC 102108 / NRRL B-24433 / ID139908</strain>
    </source>
</reference>
<dbReference type="Proteomes" id="UP000000851">
    <property type="component" value="Chromosome"/>
</dbReference>
<organism evidence="1 2">
    <name type="scientific">Catenulispora acidiphila (strain DSM 44928 / JCM 14897 / NBRC 102108 / NRRL B-24433 / ID139908)</name>
    <dbReference type="NCBI Taxonomy" id="479433"/>
    <lineage>
        <taxon>Bacteria</taxon>
        <taxon>Bacillati</taxon>
        <taxon>Actinomycetota</taxon>
        <taxon>Actinomycetes</taxon>
        <taxon>Catenulisporales</taxon>
        <taxon>Catenulisporaceae</taxon>
        <taxon>Catenulispora</taxon>
    </lineage>
</organism>
<protein>
    <submittedName>
        <fullName evidence="1">Cof-like hydrolase</fullName>
    </submittedName>
</protein>
<dbReference type="PANTHER" id="PTHR10000">
    <property type="entry name" value="PHOSPHOSERINE PHOSPHATASE"/>
    <property type="match status" value="1"/>
</dbReference>
<name>C7QEI3_CATAD</name>
<sequence>MTLPALPDLIACDLDGTLVRHDGTVSPRTVAAFAALEAAGLPFVFVTGRPPRLMGQIADAFGLHGLAVCSNGAYDYDLRARAVVAEYAIDPATAEKVARGLREAIPGIGLAVEYSDSLAADPLYEPWEWDRDVTVRRLDEADLWRRPAPKLIGRHPSLSADDLLALARPAVGDLVTVYHSNGLRLVEAVAPGVSKADGLARHAARLGVSAEAVMAFGDMPNDLSMFEWAGLAFAVGNAHPSLISVADGVIGSVQEDGVAVFLEALLDRRPDRQA</sequence>
<accession>C7QEI3</accession>
<dbReference type="PANTHER" id="PTHR10000:SF8">
    <property type="entry name" value="HAD SUPERFAMILY HYDROLASE-LIKE, TYPE 3"/>
    <property type="match status" value="1"/>
</dbReference>
<dbReference type="AlphaFoldDB" id="C7QEI3"/>
<evidence type="ECO:0000313" key="2">
    <source>
        <dbReference type="Proteomes" id="UP000000851"/>
    </source>
</evidence>
<dbReference type="eggNOG" id="COG0561">
    <property type="taxonomic scope" value="Bacteria"/>
</dbReference>
<gene>
    <name evidence="1" type="ordered locus">Caci_1954</name>
</gene>
<dbReference type="NCBIfam" id="TIGR01484">
    <property type="entry name" value="HAD-SF-IIB"/>
    <property type="match status" value="1"/>
</dbReference>
<dbReference type="GO" id="GO:0005829">
    <property type="term" value="C:cytosol"/>
    <property type="evidence" value="ECO:0007669"/>
    <property type="project" value="TreeGrafter"/>
</dbReference>
<dbReference type="InterPro" id="IPR006379">
    <property type="entry name" value="HAD-SF_hydro_IIB"/>
</dbReference>
<dbReference type="InterPro" id="IPR023214">
    <property type="entry name" value="HAD_sf"/>
</dbReference>
<dbReference type="KEGG" id="cai:Caci_1954"/>
<dbReference type="GO" id="GO:0000287">
    <property type="term" value="F:magnesium ion binding"/>
    <property type="evidence" value="ECO:0007669"/>
    <property type="project" value="TreeGrafter"/>
</dbReference>
<dbReference type="HOGENOM" id="CLU_044146_0_0_11"/>
<dbReference type="EMBL" id="CP001700">
    <property type="protein sequence ID" value="ACU70874.1"/>
    <property type="molecule type" value="Genomic_DNA"/>
</dbReference>
<dbReference type="OrthoDB" id="3180855at2"/>
<dbReference type="InterPro" id="IPR036412">
    <property type="entry name" value="HAD-like_sf"/>
</dbReference>
<evidence type="ECO:0000313" key="1">
    <source>
        <dbReference type="EMBL" id="ACU70874.1"/>
    </source>
</evidence>
<dbReference type="Pfam" id="PF08282">
    <property type="entry name" value="Hydrolase_3"/>
    <property type="match status" value="1"/>
</dbReference>
<dbReference type="SUPFAM" id="SSF56784">
    <property type="entry name" value="HAD-like"/>
    <property type="match status" value="1"/>
</dbReference>